<name>A0A409WED6_9AGAR</name>
<gene>
    <name evidence="3" type="ORF">CVT26_001466</name>
</gene>
<evidence type="ECO:0000256" key="1">
    <source>
        <dbReference type="SAM" id="MobiDB-lite"/>
    </source>
</evidence>
<evidence type="ECO:0000313" key="4">
    <source>
        <dbReference type="Proteomes" id="UP000284706"/>
    </source>
</evidence>
<protein>
    <recommendedName>
        <fullName evidence="2">Cyclin N-terminal domain-containing protein</fullName>
    </recommendedName>
</protein>
<dbReference type="InterPro" id="IPR006671">
    <property type="entry name" value="Cyclin_N"/>
</dbReference>
<feature type="compositionally biased region" description="Polar residues" evidence="1">
    <location>
        <begin position="579"/>
        <end position="594"/>
    </location>
</feature>
<feature type="region of interest" description="Disordered" evidence="1">
    <location>
        <begin position="571"/>
        <end position="637"/>
    </location>
</feature>
<dbReference type="GO" id="GO:0016538">
    <property type="term" value="F:cyclin-dependent protein serine/threonine kinase regulator activity"/>
    <property type="evidence" value="ECO:0007669"/>
    <property type="project" value="TreeGrafter"/>
</dbReference>
<feature type="region of interest" description="Disordered" evidence="1">
    <location>
        <begin position="1"/>
        <end position="55"/>
    </location>
</feature>
<dbReference type="PANTHER" id="PTHR15615">
    <property type="match status" value="1"/>
</dbReference>
<dbReference type="GO" id="GO:0019901">
    <property type="term" value="F:protein kinase binding"/>
    <property type="evidence" value="ECO:0007669"/>
    <property type="project" value="InterPro"/>
</dbReference>
<dbReference type="Gene3D" id="1.10.472.10">
    <property type="entry name" value="Cyclin-like"/>
    <property type="match status" value="1"/>
</dbReference>
<feature type="compositionally biased region" description="Polar residues" evidence="1">
    <location>
        <begin position="602"/>
        <end position="613"/>
    </location>
</feature>
<accession>A0A409WED6</accession>
<dbReference type="Proteomes" id="UP000284706">
    <property type="component" value="Unassembled WGS sequence"/>
</dbReference>
<dbReference type="Pfam" id="PF00134">
    <property type="entry name" value="Cyclin_N"/>
    <property type="match status" value="1"/>
</dbReference>
<sequence length="637" mass="70859">MSSSSLSPDLPDSSELSRVDEDEADADEDLAISTLELSPPLSTATPTSRDWEHHDKHQEFETRYHLTEEYPPQLYNIPPDCHSQPPPSEFSSLTSHVSHLPPLSDNVPTTDSLPLDPLRPPTPVEISHHLLRRPRWYRPRSHGQHQQSYHLLFCHSLLQICMECDLQTSGVWMTWVSDSSLLPSQPSNCHLFSSSSPLYDFGHGPAPESPSLEEDNSNGGFSSFSSVFSSPASEYSDLGSDTNDDRWGCCYHPSSSGMGPGRTAPIAVCCQEDEARRTKPGAGLGHAEGSGESNTHPELAAARHASKDHPARSWVQLPAGDEAGRRQRRWRLLGTRARGAAEVQRPPLWPINDVVDAISHSPSTKPRITSMAQLIANKTKEIAYLEHSQLFTFDQHPPPAPSKANTYHGHEFLAKLAAWFVTHLFASPDYSQSSTQAQAKLPYFIAYALHQTKLHPSITFAALVLLQRLKARFPSARGLSSHRLFILAYMISSKVMRDDTYSNKSWCIVAQGMFTLREVNQMERDMCTYLDWELTVDNPILSNFEDTIKVDFGEDKDRRSYPIYPTTFVSKQAERAEQSKSNTPFDEKSSSTSPVPGFPGHNSPTPGTPTKTPWDNAPETPSPTYSNATSPLLLAHQ</sequence>
<evidence type="ECO:0000313" key="3">
    <source>
        <dbReference type="EMBL" id="PPQ76875.1"/>
    </source>
</evidence>
<proteinExistence type="predicted"/>
<dbReference type="InterPro" id="IPR036915">
    <property type="entry name" value="Cyclin-like_sf"/>
</dbReference>
<dbReference type="InterPro" id="IPR013922">
    <property type="entry name" value="Cyclin_PHO80-like"/>
</dbReference>
<dbReference type="SUPFAM" id="SSF47954">
    <property type="entry name" value="Cyclin-like"/>
    <property type="match status" value="1"/>
</dbReference>
<dbReference type="InParanoid" id="A0A409WED6"/>
<dbReference type="OrthoDB" id="244495at2759"/>
<dbReference type="GO" id="GO:0000307">
    <property type="term" value="C:cyclin-dependent protein kinase holoenzyme complex"/>
    <property type="evidence" value="ECO:0007669"/>
    <property type="project" value="TreeGrafter"/>
</dbReference>
<dbReference type="CDD" id="cd20557">
    <property type="entry name" value="CYCLIN_ScPCL1-like"/>
    <property type="match status" value="1"/>
</dbReference>
<feature type="domain" description="Cyclin N-terminal" evidence="2">
    <location>
        <begin position="434"/>
        <end position="535"/>
    </location>
</feature>
<dbReference type="STRING" id="231916.A0A409WED6"/>
<dbReference type="GO" id="GO:0005634">
    <property type="term" value="C:nucleus"/>
    <property type="evidence" value="ECO:0007669"/>
    <property type="project" value="TreeGrafter"/>
</dbReference>
<keyword evidence="4" id="KW-1185">Reference proteome</keyword>
<evidence type="ECO:0000259" key="2">
    <source>
        <dbReference type="Pfam" id="PF00134"/>
    </source>
</evidence>
<dbReference type="EMBL" id="NHYE01005109">
    <property type="protein sequence ID" value="PPQ76875.1"/>
    <property type="molecule type" value="Genomic_DNA"/>
</dbReference>
<dbReference type="PANTHER" id="PTHR15615:SF108">
    <property type="entry name" value="PROTEIN CNPPD1"/>
    <property type="match status" value="1"/>
</dbReference>
<dbReference type="AlphaFoldDB" id="A0A409WED6"/>
<comment type="caution">
    <text evidence="3">The sequence shown here is derived from an EMBL/GenBank/DDBJ whole genome shotgun (WGS) entry which is preliminary data.</text>
</comment>
<feature type="region of interest" description="Disordered" evidence="1">
    <location>
        <begin position="71"/>
        <end position="97"/>
    </location>
</feature>
<feature type="compositionally biased region" description="Acidic residues" evidence="1">
    <location>
        <begin position="20"/>
        <end position="30"/>
    </location>
</feature>
<organism evidence="3 4">
    <name type="scientific">Gymnopilus dilepis</name>
    <dbReference type="NCBI Taxonomy" id="231916"/>
    <lineage>
        <taxon>Eukaryota</taxon>
        <taxon>Fungi</taxon>
        <taxon>Dikarya</taxon>
        <taxon>Basidiomycota</taxon>
        <taxon>Agaricomycotina</taxon>
        <taxon>Agaricomycetes</taxon>
        <taxon>Agaricomycetidae</taxon>
        <taxon>Agaricales</taxon>
        <taxon>Agaricineae</taxon>
        <taxon>Hymenogastraceae</taxon>
        <taxon>Gymnopilus</taxon>
    </lineage>
</organism>
<feature type="compositionally biased region" description="Low complexity" evidence="1">
    <location>
        <begin position="1"/>
        <end position="16"/>
    </location>
</feature>
<reference evidence="3 4" key="1">
    <citation type="journal article" date="2018" name="Evol. Lett.">
        <title>Horizontal gene cluster transfer increased hallucinogenic mushroom diversity.</title>
        <authorList>
            <person name="Reynolds H.T."/>
            <person name="Vijayakumar V."/>
            <person name="Gluck-Thaler E."/>
            <person name="Korotkin H.B."/>
            <person name="Matheny P.B."/>
            <person name="Slot J.C."/>
        </authorList>
    </citation>
    <scope>NUCLEOTIDE SEQUENCE [LARGE SCALE GENOMIC DNA]</scope>
    <source>
        <strain evidence="3 4">SRW20</strain>
    </source>
</reference>